<dbReference type="AlphaFoldDB" id="A0AAU8JKJ5"/>
<sequence>MTISAIFDNQKYSILVDSAQIINPLSNIEGVNDICLLNIDANLIETFDNREVTSNFIFVCTNWDSFVKFRNIKGKRILLLPQVAFDVNIDTLIYSIQKLLASDFEYAVTKHHEWYPVFSEIERPLSFWGRGSGLRCDLSQSIEISTINNIVLEVDNPRSVAEYFEIALENRIDQDGSVKIDGYLDVEGFLMAKGIDFRLENYNRCFADNLMYLVSQSSSMKIIVNNNKLTSVLIDNIEYLNHFTDLISEDKTKLPNITEFAIGFNYKLQNNVNWNFNSQVNEGIEGLHLGIGNGEVGYHFDFITTNIEYYNDLC</sequence>
<gene>
    <name evidence="2" type="ORF">ABWT76_002785</name>
</gene>
<accession>A0AAU8JKJ5</accession>
<reference evidence="2" key="1">
    <citation type="submission" date="2024-07" db="EMBL/GenBank/DDBJ databases">
        <authorList>
            <person name="Kim Y.J."/>
            <person name="Jeong J.Y."/>
        </authorList>
    </citation>
    <scope>NUCLEOTIDE SEQUENCE</scope>
    <source>
        <strain evidence="2">GIHE-MW2</strain>
    </source>
</reference>
<dbReference type="EMBL" id="CP159837">
    <property type="protein sequence ID" value="XCM39827.1"/>
    <property type="molecule type" value="Genomic_DNA"/>
</dbReference>
<protein>
    <recommendedName>
        <fullName evidence="1">Crocagin biosynthetic protein CgnE/B domain-containing protein</fullName>
    </recommendedName>
</protein>
<name>A0AAU8JKJ5_9CYAN</name>
<dbReference type="InterPro" id="IPR058799">
    <property type="entry name" value="CgnE_B"/>
</dbReference>
<proteinExistence type="predicted"/>
<evidence type="ECO:0000313" key="2">
    <source>
        <dbReference type="EMBL" id="XCM39827.1"/>
    </source>
</evidence>
<dbReference type="Pfam" id="PF26231">
    <property type="entry name" value="CgnE_B"/>
    <property type="match status" value="1"/>
</dbReference>
<feature type="domain" description="Crocagin biosynthetic protein CgnE/B" evidence="1">
    <location>
        <begin position="45"/>
        <end position="308"/>
    </location>
</feature>
<dbReference type="RefSeq" id="WP_354636284.1">
    <property type="nucleotide sequence ID" value="NZ_CP159837.1"/>
</dbReference>
<evidence type="ECO:0000259" key="1">
    <source>
        <dbReference type="Pfam" id="PF26231"/>
    </source>
</evidence>
<organism evidence="2">
    <name type="scientific">Planktothricoides raciborskii GIHE-MW2</name>
    <dbReference type="NCBI Taxonomy" id="2792601"/>
    <lineage>
        <taxon>Bacteria</taxon>
        <taxon>Bacillati</taxon>
        <taxon>Cyanobacteriota</taxon>
        <taxon>Cyanophyceae</taxon>
        <taxon>Oscillatoriophycideae</taxon>
        <taxon>Oscillatoriales</taxon>
        <taxon>Oscillatoriaceae</taxon>
        <taxon>Planktothricoides</taxon>
    </lineage>
</organism>